<dbReference type="EMBL" id="VCBC01000004">
    <property type="protein sequence ID" value="TLU66924.1"/>
    <property type="molecule type" value="Genomic_DNA"/>
</dbReference>
<evidence type="ECO:0000313" key="3">
    <source>
        <dbReference type="Proteomes" id="UP000307790"/>
    </source>
</evidence>
<gene>
    <name evidence="2" type="ORF">FE810_05305</name>
</gene>
<sequence>MLKITKHNTGKFCFFWFCAAIALAAINIGVIDHLIIVVTLISLGACIEVTLIHKGIERHDLGLLNYVLIALYFSSVFFGAADIDSGFLEFLLSVFGIWGLIVVVLVLLEWLYRVGLCLKKHIT</sequence>
<name>A0A5R9IMZ9_9GAMM</name>
<feature type="transmembrane region" description="Helical" evidence="1">
    <location>
        <begin position="63"/>
        <end position="81"/>
    </location>
</feature>
<dbReference type="RefSeq" id="WP_138318990.1">
    <property type="nucleotide sequence ID" value="NZ_VCBC01000004.1"/>
</dbReference>
<protein>
    <submittedName>
        <fullName evidence="2">Uncharacterized protein</fullName>
    </submittedName>
</protein>
<accession>A0A5R9IMZ9</accession>
<dbReference type="Proteomes" id="UP000307790">
    <property type="component" value="Unassembled WGS sequence"/>
</dbReference>
<keyword evidence="1" id="KW-1133">Transmembrane helix</keyword>
<evidence type="ECO:0000313" key="2">
    <source>
        <dbReference type="EMBL" id="TLU66924.1"/>
    </source>
</evidence>
<proteinExistence type="predicted"/>
<feature type="transmembrane region" description="Helical" evidence="1">
    <location>
        <begin position="34"/>
        <end position="51"/>
    </location>
</feature>
<evidence type="ECO:0000256" key="1">
    <source>
        <dbReference type="SAM" id="Phobius"/>
    </source>
</evidence>
<organism evidence="2 3">
    <name type="scientific">Thalassotalea litorea</name>
    <dbReference type="NCBI Taxonomy" id="2020715"/>
    <lineage>
        <taxon>Bacteria</taxon>
        <taxon>Pseudomonadati</taxon>
        <taxon>Pseudomonadota</taxon>
        <taxon>Gammaproteobacteria</taxon>
        <taxon>Alteromonadales</taxon>
        <taxon>Colwelliaceae</taxon>
        <taxon>Thalassotalea</taxon>
    </lineage>
</organism>
<keyword evidence="1" id="KW-0472">Membrane</keyword>
<reference evidence="2 3" key="1">
    <citation type="submission" date="2019-05" db="EMBL/GenBank/DDBJ databases">
        <title>Genome sequences of Thalassotalea litorea 1K03283.</title>
        <authorList>
            <person name="Zhang D."/>
        </authorList>
    </citation>
    <scope>NUCLEOTIDE SEQUENCE [LARGE SCALE GENOMIC DNA]</scope>
    <source>
        <strain evidence="2 3">MCCC 1K03283</strain>
    </source>
</reference>
<dbReference type="AlphaFoldDB" id="A0A5R9IMZ9"/>
<comment type="caution">
    <text evidence="2">The sequence shown here is derived from an EMBL/GenBank/DDBJ whole genome shotgun (WGS) entry which is preliminary data.</text>
</comment>
<keyword evidence="3" id="KW-1185">Reference proteome</keyword>
<keyword evidence="1" id="KW-0812">Transmembrane</keyword>
<feature type="transmembrane region" description="Helical" evidence="1">
    <location>
        <begin position="87"/>
        <end position="112"/>
    </location>
</feature>